<dbReference type="InterPro" id="IPR041099">
    <property type="entry name" value="FAS1_N"/>
</dbReference>
<evidence type="ECO:0000256" key="11">
    <source>
        <dbReference type="ARBA" id="ARBA00023268"/>
    </source>
</evidence>
<dbReference type="GO" id="GO:0004321">
    <property type="term" value="F:fatty-acyl-CoA synthase activity"/>
    <property type="evidence" value="ECO:0007669"/>
    <property type="project" value="UniProtKB-EC"/>
</dbReference>
<dbReference type="EC" id="2.3.1.38" evidence="18"/>
<dbReference type="Gene3D" id="6.10.60.10">
    <property type="match status" value="1"/>
</dbReference>
<dbReference type="EC" id="1.3.1.9" evidence="18"/>
<evidence type="ECO:0000256" key="15">
    <source>
        <dbReference type="ARBA" id="ARBA00048536"/>
    </source>
</evidence>
<keyword evidence="22" id="KW-1185">Reference proteome</keyword>
<protein>
    <recommendedName>
        <fullName evidence="18">Fatty acid synthase subunit beta</fullName>
        <ecNumber evidence="18">2.3.1.86</ecNumber>
    </recommendedName>
    <domain>
        <recommendedName>
            <fullName evidence="18">3-hydroxyacyl-[acyl-carrier-protein] dehydratase</fullName>
            <ecNumber evidence="18">4.2.1.59</ecNumber>
        </recommendedName>
    </domain>
    <domain>
        <recommendedName>
            <fullName evidence="18">Enoyl-[acyl-carrier-protein] reductase [NADH]</fullName>
            <ecNumber evidence="18">1.3.1.9</ecNumber>
        </recommendedName>
    </domain>
    <domain>
        <recommendedName>
            <fullName evidence="18">[Acyl-carrier-protein] acetyltransferase</fullName>
            <ecNumber evidence="18">2.3.1.38</ecNumber>
        </recommendedName>
    </domain>
    <domain>
        <recommendedName>
            <fullName evidence="18">[Acyl-carrier-protein] malonyltransferase</fullName>
            <ecNumber evidence="18">2.3.1.39</ecNumber>
        </recommendedName>
    </domain>
    <domain>
        <recommendedName>
            <fullName evidence="18">S-acyl fatty acid synthase thioesterase</fullName>
            <ecNumber evidence="18">3.1.2.14</ecNumber>
        </recommendedName>
    </domain>
</protein>
<evidence type="ECO:0000256" key="12">
    <source>
        <dbReference type="ARBA" id="ARBA00033756"/>
    </source>
</evidence>
<dbReference type="SMART" id="SM00827">
    <property type="entry name" value="PKS_AT"/>
    <property type="match status" value="1"/>
</dbReference>
<proteinExistence type="inferred from homology"/>
<dbReference type="PANTHER" id="PTHR10982">
    <property type="entry name" value="MALONYL COA-ACYL CARRIER PROTEIN TRANSACYLASE"/>
    <property type="match status" value="1"/>
</dbReference>
<dbReference type="GO" id="GO:0004313">
    <property type="term" value="F:[acyl-carrier-protein] S-acetyltransferase activity"/>
    <property type="evidence" value="ECO:0007669"/>
    <property type="project" value="UniProtKB-EC"/>
</dbReference>
<evidence type="ECO:0000256" key="10">
    <source>
        <dbReference type="ARBA" id="ARBA00023239"/>
    </source>
</evidence>
<dbReference type="GeneID" id="90076911"/>
<dbReference type="EC" id="2.3.1.86" evidence="18"/>
<dbReference type="InterPro" id="IPR032088">
    <property type="entry name" value="SAT"/>
</dbReference>
<dbReference type="InterPro" id="IPR050830">
    <property type="entry name" value="Fungal_FAS"/>
</dbReference>
<dbReference type="SUPFAM" id="SSF52151">
    <property type="entry name" value="FabD/lysophospholipase-like"/>
    <property type="match status" value="2"/>
</dbReference>
<dbReference type="Pfam" id="PF17828">
    <property type="entry name" value="FAS_N"/>
    <property type="match status" value="1"/>
</dbReference>
<organism evidence="21 22">
    <name type="scientific">Saccharomycopsis crataegensis</name>
    <dbReference type="NCBI Taxonomy" id="43959"/>
    <lineage>
        <taxon>Eukaryota</taxon>
        <taxon>Fungi</taxon>
        <taxon>Dikarya</taxon>
        <taxon>Ascomycota</taxon>
        <taxon>Saccharomycotina</taxon>
        <taxon>Saccharomycetes</taxon>
        <taxon>Saccharomycopsidaceae</taxon>
        <taxon>Saccharomycopsis</taxon>
    </lineage>
</organism>
<keyword evidence="11 18" id="KW-0511">Multifunctional enzyme</keyword>
<keyword evidence="10 18" id="KW-0456">Lyase</keyword>
<evidence type="ECO:0000256" key="19">
    <source>
        <dbReference type="PIRSR" id="PIRSR005562-1"/>
    </source>
</evidence>
<comment type="similarity">
    <text evidence="2 18">Belongs to the fungal fatty acid synthetase subunit beta family.</text>
</comment>
<dbReference type="Gene3D" id="3.30.70.3330">
    <property type="match status" value="1"/>
</dbReference>
<dbReference type="GO" id="GO:0004314">
    <property type="term" value="F:[acyl-carrier-protein] S-malonyltransferase activity"/>
    <property type="evidence" value="ECO:0007669"/>
    <property type="project" value="UniProtKB-EC"/>
</dbReference>
<dbReference type="Pfam" id="PF17951">
    <property type="entry name" value="FAS_meander"/>
    <property type="match status" value="1"/>
</dbReference>
<name>A0AAV5QXV4_9ASCO</name>
<evidence type="ECO:0000256" key="13">
    <source>
        <dbReference type="ARBA" id="ARBA00048237"/>
    </source>
</evidence>
<dbReference type="InterPro" id="IPR013565">
    <property type="entry name" value="Fas1/AflB-like_central"/>
</dbReference>
<evidence type="ECO:0000256" key="14">
    <source>
        <dbReference type="ARBA" id="ARBA00048462"/>
    </source>
</evidence>
<evidence type="ECO:0000256" key="2">
    <source>
        <dbReference type="ARBA" id="ARBA00010009"/>
    </source>
</evidence>
<evidence type="ECO:0000256" key="3">
    <source>
        <dbReference type="ARBA" id="ARBA00022679"/>
    </source>
</evidence>
<keyword evidence="7 18" id="KW-0560">Oxidoreductase</keyword>
<feature type="active site" description="For malonyltransferase activity" evidence="19">
    <location>
        <position position="1827"/>
    </location>
</feature>
<dbReference type="Pfam" id="PF16073">
    <property type="entry name" value="SAT"/>
    <property type="match status" value="1"/>
</dbReference>
<dbReference type="Pfam" id="PF08354">
    <property type="entry name" value="Fas1-AflB-like_hel"/>
    <property type="match status" value="1"/>
</dbReference>
<comment type="catalytic activity">
    <reaction evidence="15 18">
        <text>(9Z)-octadecenoyl-[ACP] + H2O = (9Z)-octadecenoate + holo-[ACP] + H(+)</text>
        <dbReference type="Rhea" id="RHEA:15057"/>
        <dbReference type="Rhea" id="RHEA-COMP:9685"/>
        <dbReference type="Rhea" id="RHEA-COMP:9924"/>
        <dbReference type="ChEBI" id="CHEBI:15377"/>
        <dbReference type="ChEBI" id="CHEBI:15378"/>
        <dbReference type="ChEBI" id="CHEBI:30823"/>
        <dbReference type="ChEBI" id="CHEBI:64479"/>
        <dbReference type="ChEBI" id="CHEBI:78783"/>
        <dbReference type="EC" id="3.1.2.14"/>
    </reaction>
</comment>
<dbReference type="Pfam" id="PF22235">
    <property type="entry name" value="FAS1_thioest_ins"/>
    <property type="match status" value="1"/>
</dbReference>
<evidence type="ECO:0000256" key="18">
    <source>
        <dbReference type="PIRNR" id="PIRNR005562"/>
    </source>
</evidence>
<keyword evidence="5 18" id="KW-0276">Fatty acid metabolism</keyword>
<keyword evidence="18" id="KW-0443">Lipid metabolism</keyword>
<dbReference type="Gene3D" id="3.40.366.10">
    <property type="entry name" value="Malonyl-Coenzyme A Acyl Carrier Protein, domain 2"/>
    <property type="match status" value="3"/>
</dbReference>
<comment type="subunit">
    <text evidence="12 18">[Alpha(6)beta(6)] hexamers of two multifunctional subunits (alpha and beta).</text>
</comment>
<dbReference type="GO" id="GO:0005835">
    <property type="term" value="C:fatty acid synthase complex"/>
    <property type="evidence" value="ECO:0007669"/>
    <property type="project" value="UniProtKB-UniRule"/>
</dbReference>
<accession>A0AAV5QXV4</accession>
<dbReference type="InterPro" id="IPR014043">
    <property type="entry name" value="Acyl_transferase_dom"/>
</dbReference>
<comment type="catalytic activity">
    <reaction evidence="17 18">
        <text>holo-[ACP] + acetyl-CoA = acetyl-[ACP] + CoA</text>
        <dbReference type="Rhea" id="RHEA:41788"/>
        <dbReference type="Rhea" id="RHEA-COMP:9621"/>
        <dbReference type="Rhea" id="RHEA-COMP:9685"/>
        <dbReference type="ChEBI" id="CHEBI:57287"/>
        <dbReference type="ChEBI" id="CHEBI:57288"/>
        <dbReference type="ChEBI" id="CHEBI:64479"/>
        <dbReference type="ChEBI" id="CHEBI:78446"/>
        <dbReference type="EC" id="2.3.1.38"/>
    </reaction>
</comment>
<dbReference type="GO" id="GO:0019171">
    <property type="term" value="F:(3R)-hydroxyacyl-[acyl-carrier-protein] dehydratase activity"/>
    <property type="evidence" value="ECO:0007669"/>
    <property type="project" value="UniProtKB-EC"/>
</dbReference>
<comment type="function">
    <text evidence="18">Fatty acid synthetase catalyzes the formation of long-chain fatty acids from acetyl-CoA, malonyl-CoA and NADPH. The beta subunit contains domains for: [acyl-carrier-protein] acetyltransferase and malonyltransferase, S-acyl fatty acid synthase thioesterase, enoyl-[acyl-carrier-protein] reductase, and 3-hydroxypalmitoyl-[acyl-carrier-protein] dehydratase.</text>
</comment>
<dbReference type="PANTHER" id="PTHR10982:SF21">
    <property type="entry name" value="FATTY ACID SYNTHASE SUBUNIT BETA"/>
    <property type="match status" value="1"/>
</dbReference>
<reference evidence="21 22" key="1">
    <citation type="journal article" date="2023" name="Elife">
        <title>Identification of key yeast species and microbe-microbe interactions impacting larval growth of Drosophila in the wild.</title>
        <authorList>
            <person name="Mure A."/>
            <person name="Sugiura Y."/>
            <person name="Maeda R."/>
            <person name="Honda K."/>
            <person name="Sakurai N."/>
            <person name="Takahashi Y."/>
            <person name="Watada M."/>
            <person name="Katoh T."/>
            <person name="Gotoh A."/>
            <person name="Gotoh Y."/>
            <person name="Taniguchi I."/>
            <person name="Nakamura K."/>
            <person name="Hayashi T."/>
            <person name="Katayama T."/>
            <person name="Uemura T."/>
            <person name="Hattori Y."/>
        </authorList>
    </citation>
    <scope>NUCLEOTIDE SEQUENCE [LARGE SCALE GENOMIC DNA]</scope>
    <source>
        <strain evidence="21 22">SC-9</strain>
    </source>
</reference>
<dbReference type="PIRSF" id="PIRSF005562">
    <property type="entry name" value="FAS_yeast_beta"/>
    <property type="match status" value="1"/>
</dbReference>
<evidence type="ECO:0000256" key="8">
    <source>
        <dbReference type="ARBA" id="ARBA00023027"/>
    </source>
</evidence>
<dbReference type="FunFam" id="3.30.70.3330:FF:000001">
    <property type="entry name" value="Fatty acid synthase subunit beta dehydratase"/>
    <property type="match status" value="1"/>
</dbReference>
<dbReference type="Gene3D" id="3.30.1120.100">
    <property type="match status" value="1"/>
</dbReference>
<evidence type="ECO:0000256" key="4">
    <source>
        <dbReference type="ARBA" id="ARBA00022801"/>
    </source>
</evidence>
<evidence type="ECO:0000259" key="20">
    <source>
        <dbReference type="SMART" id="SM00827"/>
    </source>
</evidence>
<dbReference type="Pfam" id="PF13452">
    <property type="entry name" value="FAS1_DH_region"/>
    <property type="match status" value="1"/>
</dbReference>
<dbReference type="EC" id="3.1.2.14" evidence="18"/>
<dbReference type="InterPro" id="IPR013785">
    <property type="entry name" value="Aldolase_TIM"/>
</dbReference>
<keyword evidence="9 18" id="KW-0275">Fatty acid biosynthesis</keyword>
<dbReference type="Gene3D" id="1.20.930.70">
    <property type="match status" value="1"/>
</dbReference>
<dbReference type="GO" id="GO:0006633">
    <property type="term" value="P:fatty acid biosynthetic process"/>
    <property type="evidence" value="ECO:0007669"/>
    <property type="project" value="UniProtKB-KW"/>
</dbReference>
<dbReference type="GO" id="GO:0004318">
    <property type="term" value="F:enoyl-[acyl-carrier-protein] reductase (NADH) activity"/>
    <property type="evidence" value="ECO:0007669"/>
    <property type="project" value="UniProtKB-UniRule"/>
</dbReference>
<dbReference type="InterPro" id="IPR001227">
    <property type="entry name" value="Ac_transferase_dom_sf"/>
</dbReference>
<dbReference type="Gene3D" id="3.20.20.70">
    <property type="entry name" value="Aldolase class I"/>
    <property type="match status" value="2"/>
</dbReference>
<dbReference type="InterPro" id="IPR002539">
    <property type="entry name" value="MaoC-like_dom"/>
</dbReference>
<sequence length="2069" mass="230830">MSSPSIRPFDLTHGSIETSFLIPTTAYFSATQLKEQFIKSLPQATENFADENEPSTSAELLGKFLGFAADLVDPNVTGLFDDVLKLAVNEFETNYLNNSSKDIHSLATDLLADPENSTTTLPKVKNLVKNYIKAKYILNSPFRKSVSALYQNDKVKMVAIFGGQGRNDYFEELKEIYDIYHPLIADLVKTISEKLNNLLSITPNSKNSFSEGFDLLGWLNNPDSIPDEDYLLSANVSCPLICVIQILHFAITAKILGLTPGELKDHFKGSTGHSQGVVTAIAISASTSWTSFIENSLKAISALFFIGLRCSEVYPNYSLPPSIFQDSIENNEGKPSPMLSIRDLSRKQVEEFIAATNSHLPADKHVVVSLVNGARNLVVSGPPQSLYGLNLALRKAKAPSGLEQSRIPHSERKLQFSNRFLSITTPFHSHLLDNANKLILEDMKKNNIDFLSSDLKIPVIDTYTGDDLREIQGSVMERAIYLITNLPVHWEAACDKIKATHILDFGPGGASGIGALTHYNKEGTGVRIIVAGTLDINPEDEFGYKQEMFDNDLNKVKFASNWLSEFQPSLVKNSKTGELYLNTKFSKLLGRAPLMVPGMTPSTVDTGFVSATLNAGYHIEIAGGGYFRPAAFEKALRTVAENVKPGTGIGINLIYVNPRMLQWGIPLIKKLRDQNFPIQSLTIGAGVPSLEVATEYIETLGLTYLGLKPGSIDAINQVIAIAKAHPTFPIVLQWTGGRGGGHHSFEDFHQPMLSTYSSIRRCSNIVLVAGSGFGSSEDTYPYLTGAWSKKFNYPAMPFDGFLFGSRVMIAKETMLSVEGKELIASAPGVPDEKWEGTYKKATGGIITVRSEMGEPIHKIATRGVQLWAEIDKDYFTIKPKEMVKKLAANKDKIIEKLNKDFQRPWFGKNSKGPCDVKEMTYSEVSARLLEFFYYEPTKEWIDPSLRTFMFNWLSRIEERFITKEGESILSVSELSASPKKVLAKVDAAFPDSLKQLVNAYDVIQFMKLCANPAQKPVPFIPALDERFETYFKKDSLFQCQNLNFVPDRDIQRTCILHGPVAAQYTNKVNEPIKDLMDSINNGLIEKLLADSYNGDKSTVPSEEYFGGLEASEVVQSSDVSSDLKVEVSTDKVVYKFGESVANVDNNKWIKLLAGSTKNWRYAFLTSKFFVAGVDYVDNQFQSLIEPFANAIVEIEHPNVPSKTVLRLLDGKTSKPQKLIEVKLLADGKTIELLLFTARCHDDELLPLQLLYTYNTEDGFAPILEKMDDRNERIKEFYWKLWFGKEDKYDDTFDLRSQIYGANFTITAKDVKKFAHIIKNKNDYCNTHAPMDFAIVIGWERIMKSVFHKKIDGDLLKLVHLSNSFSVRSNAEPLKIGDVVGVKSEVLTIINTPTGKQVKVLGTIFRVDADGKEQAPVLDVESQFFYRGQYDDFENTFDKIIEKPVKVKFASLKDVAVLKSKDWAHFEDESLDILGETLTFELETDVTFKDQKVFSSVKSTGKILLELPTKEIKQVGTVDYEAAESYGNPVLDYLKRNGTSIEETKLFESPISMAAAESINSVYLPGSNDPYAVVSGDYNPIHISPIFAKYAQLPGTITHGMYTSASVRALLELWGADNVAERVKAYKANFTAMVLPGTELTTELEHIGMINGRKIVKISTKNAETGELVLDAQAEVAQPVSTYLFTGQGSQEQNMGMDLYKTSDVAKEVWDRADYHLMEQYGFSILDIVRNNPKEFTVHFGGVKGRAIRSNYTSMIFETIDAAGNLKSEKIFKDITEKTKSYTFKSPNGLLSATQFTQPALTLMEKAAFEDLKSKGLVTDNCVFAGHSLGEYSALTSLGDVMPIESLVEVVFYRGMTMQVAVERDEQGRSNYGMIACNPSRVSKTFDDAALRFVVDAVAKKTGWLLEIVNYNVENQQYVAAGDLRALDSLTNVLNVFKLKKIDIVKLQEQLSVEKITEYLDDITEEVSKQSLAKPQPIDLQRGFACIPLKGISVPFHSSYLKGGVQPFKKFLLKKIPQKALNVDNLVNKYIPNLTAKPFEVTKEYFEDVYQLTGSETIKRVIDNWESYQN</sequence>
<comment type="catalytic activity">
    <reaction evidence="13 18">
        <text>acetyl-CoA + n malonyl-CoA + 2n NADPH + 4n H(+) = a long-chain-acyl-CoA + n CoA + n CO2 + 2n NADP(+).</text>
        <dbReference type="EC" id="2.3.1.86"/>
    </reaction>
</comment>
<comment type="catalytic activity">
    <reaction evidence="16 18">
        <text>a 2,3-saturated acyl-[ACP] + NAD(+) = a (2E)-enoyl-[ACP] + NADH + H(+)</text>
        <dbReference type="Rhea" id="RHEA:10240"/>
        <dbReference type="Rhea" id="RHEA-COMP:9925"/>
        <dbReference type="Rhea" id="RHEA-COMP:9926"/>
        <dbReference type="ChEBI" id="CHEBI:15378"/>
        <dbReference type="ChEBI" id="CHEBI:57540"/>
        <dbReference type="ChEBI" id="CHEBI:57945"/>
        <dbReference type="ChEBI" id="CHEBI:78784"/>
        <dbReference type="ChEBI" id="CHEBI:78785"/>
        <dbReference type="EC" id="1.3.1.9"/>
    </reaction>
</comment>
<dbReference type="FunFam" id="3.40.366.10:FF:000003">
    <property type="entry name" value="Fatty acid synthase subunit beta dehydratase"/>
    <property type="match status" value="1"/>
</dbReference>
<evidence type="ECO:0000313" key="22">
    <source>
        <dbReference type="Proteomes" id="UP001360560"/>
    </source>
</evidence>
<keyword evidence="18" id="KW-0444">Lipid biosynthesis</keyword>
<evidence type="ECO:0000256" key="6">
    <source>
        <dbReference type="ARBA" id="ARBA00022857"/>
    </source>
</evidence>
<gene>
    <name evidence="21" type="ORF">DASC09_062620</name>
</gene>
<feature type="active site" description="For acetyltransferase activity" evidence="19">
    <location>
        <position position="274"/>
    </location>
</feature>
<dbReference type="InterPro" id="IPR016035">
    <property type="entry name" value="Acyl_Trfase/lysoPLipase"/>
</dbReference>
<dbReference type="Gene3D" id="6.10.140.1400">
    <property type="match status" value="1"/>
</dbReference>
<evidence type="ECO:0000256" key="5">
    <source>
        <dbReference type="ARBA" id="ARBA00022832"/>
    </source>
</evidence>
<evidence type="ECO:0000256" key="16">
    <source>
        <dbReference type="ARBA" id="ARBA00048572"/>
    </source>
</evidence>
<dbReference type="InterPro" id="IPR016452">
    <property type="entry name" value="Fas1/AflB-like"/>
</dbReference>
<dbReference type="Gene3D" id="6.20.240.10">
    <property type="match status" value="1"/>
</dbReference>
<dbReference type="RefSeq" id="XP_064855918.1">
    <property type="nucleotide sequence ID" value="XM_064999846.1"/>
</dbReference>
<dbReference type="PRINTS" id="PR01483">
    <property type="entry name" value="FASYNTHASE"/>
</dbReference>
<dbReference type="FunFam" id="3.40.366.10:FF:000006">
    <property type="entry name" value="Fatty acid synthase beta subunit dehydratase"/>
    <property type="match status" value="1"/>
</dbReference>
<dbReference type="SUPFAM" id="SSF51412">
    <property type="entry name" value="Inosine monophosphate dehydrogenase (IMPDH)"/>
    <property type="match status" value="1"/>
</dbReference>
<dbReference type="EC" id="2.3.1.39" evidence="18"/>
<feature type="domain" description="Malonyl-CoA:ACP transacylase (MAT)" evidence="20">
    <location>
        <begin position="1683"/>
        <end position="2037"/>
    </location>
</feature>
<keyword evidence="6 18" id="KW-0521">NADP</keyword>
<dbReference type="InterPro" id="IPR039569">
    <property type="entry name" value="FAS1-like_DH_region"/>
</dbReference>
<dbReference type="EMBL" id="BTFZ01000020">
    <property type="protein sequence ID" value="GMM38923.1"/>
    <property type="molecule type" value="Genomic_DNA"/>
</dbReference>
<dbReference type="GO" id="GO:0016297">
    <property type="term" value="F:fatty acyl-[ACP] hydrolase activity"/>
    <property type="evidence" value="ECO:0007669"/>
    <property type="project" value="UniProtKB-EC"/>
</dbReference>
<dbReference type="CDD" id="cd03447">
    <property type="entry name" value="FAS_MaoC"/>
    <property type="match status" value="1"/>
</dbReference>
<keyword evidence="4 18" id="KW-0378">Hydrolase</keyword>
<dbReference type="EC" id="4.2.1.59" evidence="18"/>
<comment type="caution">
    <text evidence="21">The sequence shown here is derived from an EMBL/GenBank/DDBJ whole genome shotgun (WGS) entry which is preliminary data.</text>
</comment>
<comment type="catalytic activity">
    <reaction evidence="1 18">
        <text>a (3R)-hydroxyacyl-[ACP] = a (2E)-enoyl-[ACP] + H2O</text>
        <dbReference type="Rhea" id="RHEA:13097"/>
        <dbReference type="Rhea" id="RHEA-COMP:9925"/>
        <dbReference type="Rhea" id="RHEA-COMP:9945"/>
        <dbReference type="ChEBI" id="CHEBI:15377"/>
        <dbReference type="ChEBI" id="CHEBI:78784"/>
        <dbReference type="ChEBI" id="CHEBI:78827"/>
        <dbReference type="EC" id="4.2.1.59"/>
    </reaction>
</comment>
<dbReference type="InterPro" id="IPR040883">
    <property type="entry name" value="FAS_meander"/>
</dbReference>
<dbReference type="Proteomes" id="UP001360560">
    <property type="component" value="Unassembled WGS sequence"/>
</dbReference>
<keyword evidence="3 18" id="KW-0808">Transferase</keyword>
<dbReference type="InterPro" id="IPR003965">
    <property type="entry name" value="Fatty_acid_synthase"/>
</dbReference>
<dbReference type="SUPFAM" id="SSF54637">
    <property type="entry name" value="Thioesterase/thiol ester dehydrase-isomerase"/>
    <property type="match status" value="2"/>
</dbReference>
<dbReference type="Gene3D" id="1.20.1050.120">
    <property type="match status" value="1"/>
</dbReference>
<comment type="catalytic activity">
    <reaction evidence="14 18">
        <text>holo-[ACP] + malonyl-CoA = malonyl-[ACP] + CoA</text>
        <dbReference type="Rhea" id="RHEA:41792"/>
        <dbReference type="Rhea" id="RHEA-COMP:9623"/>
        <dbReference type="Rhea" id="RHEA-COMP:9685"/>
        <dbReference type="ChEBI" id="CHEBI:57287"/>
        <dbReference type="ChEBI" id="CHEBI:57384"/>
        <dbReference type="ChEBI" id="CHEBI:64479"/>
        <dbReference type="ChEBI" id="CHEBI:78449"/>
        <dbReference type="EC" id="2.3.1.39"/>
    </reaction>
</comment>
<dbReference type="Pfam" id="PF00698">
    <property type="entry name" value="Acyl_transf_1"/>
    <property type="match status" value="1"/>
</dbReference>
<evidence type="ECO:0000256" key="1">
    <source>
        <dbReference type="ARBA" id="ARBA00001055"/>
    </source>
</evidence>
<dbReference type="GO" id="GO:0004312">
    <property type="term" value="F:fatty acid synthase activity"/>
    <property type="evidence" value="ECO:0007669"/>
    <property type="project" value="InterPro"/>
</dbReference>
<evidence type="ECO:0000313" key="21">
    <source>
        <dbReference type="EMBL" id="GMM38923.1"/>
    </source>
</evidence>
<evidence type="ECO:0000256" key="17">
    <source>
        <dbReference type="ARBA" id="ARBA00048835"/>
    </source>
</evidence>
<keyword evidence="8 18" id="KW-0520">NAD</keyword>
<dbReference type="InterPro" id="IPR029069">
    <property type="entry name" value="HotDog_dom_sf"/>
</dbReference>
<dbReference type="FunFam" id="3.20.20.70:FF:000078">
    <property type="entry name" value="Fatty acid synthase beta subunit dehydratase"/>
    <property type="match status" value="1"/>
</dbReference>
<dbReference type="Pfam" id="PF01575">
    <property type="entry name" value="MaoC_dehydratas"/>
    <property type="match status" value="1"/>
</dbReference>
<evidence type="ECO:0000256" key="7">
    <source>
        <dbReference type="ARBA" id="ARBA00023002"/>
    </source>
</evidence>
<dbReference type="Gene3D" id="3.10.129.10">
    <property type="entry name" value="Hotdog Thioesterase"/>
    <property type="match status" value="1"/>
</dbReference>
<evidence type="ECO:0000256" key="9">
    <source>
        <dbReference type="ARBA" id="ARBA00023160"/>
    </source>
</evidence>